<keyword evidence="7" id="KW-1185">Reference proteome</keyword>
<dbReference type="OMA" id="PWHVGLQ"/>
<dbReference type="InterPro" id="IPR006768">
    <property type="entry name" value="Cwf19-like_C_dom-1"/>
</dbReference>
<dbReference type="VEuPathDB" id="VectorBase:PHUM140160"/>
<feature type="region of interest" description="Disordered" evidence="2">
    <location>
        <begin position="1"/>
        <end position="115"/>
    </location>
</feature>
<dbReference type="EMBL" id="AAZO01001615">
    <property type="status" value="NOT_ANNOTATED_CDS"/>
    <property type="molecule type" value="Genomic_DNA"/>
</dbReference>
<reference evidence="5" key="1">
    <citation type="submission" date="2007-04" db="EMBL/GenBank/DDBJ databases">
        <title>Annotation of Pediculus humanus corporis strain USDA.</title>
        <authorList>
            <person name="Kirkness E."/>
            <person name="Hannick L."/>
            <person name="Hass B."/>
            <person name="Bruggner R."/>
            <person name="Lawson D."/>
            <person name="Bidwell S."/>
            <person name="Joardar V."/>
            <person name="Caler E."/>
            <person name="Walenz B."/>
            <person name="Inman J."/>
            <person name="Schobel S."/>
            <person name="Galinsky K."/>
            <person name="Amedeo P."/>
            <person name="Strausberg R."/>
        </authorList>
    </citation>
    <scope>NUCLEOTIDE SEQUENCE</scope>
    <source>
        <strain evidence="5">USDA</strain>
    </source>
</reference>
<evidence type="ECO:0000313" key="6">
    <source>
        <dbReference type="EnsemblMetazoa" id="PHUM140160-PA"/>
    </source>
</evidence>
<dbReference type="GeneID" id="8234391"/>
<feature type="domain" description="Cwf19-like C-terminal" evidence="4">
    <location>
        <begin position="351"/>
        <end position="471"/>
    </location>
</feature>
<dbReference type="EMBL" id="DS235098">
    <property type="protein sequence ID" value="EEB11899.1"/>
    <property type="molecule type" value="Genomic_DNA"/>
</dbReference>
<dbReference type="PANTHER" id="PTHR12072:SF5">
    <property type="entry name" value="CWF19-LIKE PROTEIN 2"/>
    <property type="match status" value="1"/>
</dbReference>
<evidence type="ECO:0000259" key="3">
    <source>
        <dbReference type="Pfam" id="PF04676"/>
    </source>
</evidence>
<reference evidence="6" key="3">
    <citation type="submission" date="2021-02" db="UniProtKB">
        <authorList>
            <consortium name="EnsemblMetazoa"/>
        </authorList>
    </citation>
    <scope>IDENTIFICATION</scope>
    <source>
        <strain evidence="6">USDA</strain>
    </source>
</reference>
<dbReference type="CTD" id="8234391"/>
<evidence type="ECO:0000313" key="5">
    <source>
        <dbReference type="EMBL" id="EEB11899.1"/>
    </source>
</evidence>
<accession>E0VEU3</accession>
<feature type="compositionally biased region" description="Basic and acidic residues" evidence="2">
    <location>
        <begin position="73"/>
        <end position="87"/>
    </location>
</feature>
<feature type="compositionally biased region" description="Basic and acidic residues" evidence="2">
    <location>
        <begin position="49"/>
        <end position="58"/>
    </location>
</feature>
<dbReference type="STRING" id="121224.E0VEU3"/>
<evidence type="ECO:0000313" key="7">
    <source>
        <dbReference type="Proteomes" id="UP000009046"/>
    </source>
</evidence>
<reference evidence="5" key="2">
    <citation type="submission" date="2007-04" db="EMBL/GenBank/DDBJ databases">
        <title>The genome of the human body louse.</title>
        <authorList>
            <consortium name="The Human Body Louse Genome Consortium"/>
            <person name="Kirkness E."/>
            <person name="Walenz B."/>
            <person name="Hass B."/>
            <person name="Bruggner R."/>
            <person name="Strausberg R."/>
        </authorList>
    </citation>
    <scope>NUCLEOTIDE SEQUENCE</scope>
    <source>
        <strain evidence="5">USDA</strain>
    </source>
</reference>
<dbReference type="InParanoid" id="E0VEU3"/>
<dbReference type="RefSeq" id="XP_002424637.1">
    <property type="nucleotide sequence ID" value="XM_002424592.1"/>
</dbReference>
<feature type="domain" description="Cwf19-like protein C-terminal" evidence="3">
    <location>
        <begin position="480"/>
        <end position="573"/>
    </location>
</feature>
<dbReference type="EnsemblMetazoa" id="PHUM140160-RA">
    <property type="protein sequence ID" value="PHUM140160-PA"/>
    <property type="gene ID" value="PHUM140160"/>
</dbReference>
<dbReference type="OrthoDB" id="2113965at2759"/>
<dbReference type="Gene3D" id="3.30.428.10">
    <property type="entry name" value="HIT-like"/>
    <property type="match status" value="1"/>
</dbReference>
<dbReference type="Pfam" id="PF04676">
    <property type="entry name" value="CwfJ_C_2"/>
    <property type="match status" value="1"/>
</dbReference>
<dbReference type="InterPro" id="IPR040194">
    <property type="entry name" value="Cwf19-like"/>
</dbReference>
<evidence type="ECO:0000256" key="1">
    <source>
        <dbReference type="ARBA" id="ARBA00006795"/>
    </source>
</evidence>
<dbReference type="Pfam" id="PF04677">
    <property type="entry name" value="CwfJ_C_1"/>
    <property type="match status" value="1"/>
</dbReference>
<dbReference type="AlphaFoldDB" id="E0VEU3"/>
<dbReference type="InterPro" id="IPR006767">
    <property type="entry name" value="Cwf19-like_C_dom-2"/>
</dbReference>
<evidence type="ECO:0000259" key="4">
    <source>
        <dbReference type="Pfam" id="PF04677"/>
    </source>
</evidence>
<comment type="similarity">
    <text evidence="1">Belongs to the CWF19 family.</text>
</comment>
<sequence>MASKHKKEHKKHKSKHKKEKKYKKHKKEKPSKYTTSSSSSTSSDDAEFEEKKLQREQEENFLESAISKSNSSNKDKKVNISKERDVYNPKTNCRELNPYWKDNGTGLPLNLPSRKDKNMFLKPDEESSVQVNNFWQRSSQGNWKKKNKIIDTDLEEKEIVTNSSDKSESEKNKVVTNDELNKLGAKILKAEILGNTELVEKLKAQLEEAKLAKSNQDPQKSGNERKEVVVLTDTQYTKKYSNKCDPPPTKRQKLSMQEAMNDKHSLSNLVSFDSKFFFHNYLKTFFHFLKFLNLQFVMEKKETKADYVAPSRLKVNNLDELDDVYLDATTSKKFIEKNEKKKEKMKMQEALKKHKTLEGCNMCLDNRNDTKHLIVSTGNKCYLCLPQFESLTTGHCIIVPIQHEASSRKLDEDIWEELKTYQQCLTKMFSEKGMDTIFFESARSFNHFPHCYIQCVPLEKEICDLAPIYFQKALSESETEWSNNKKVIDFRNKDLRRSIPKDLPYFAVSFGTDGGFAHIIEDEKLFPRNFAEEIIGGMLDLDHKKWRKPIKESFSAQRDKALSFVKMWKKYEFNNDSSKSSDSDWSP</sequence>
<feature type="compositionally biased region" description="Basic residues" evidence="2">
    <location>
        <begin position="1"/>
        <end position="29"/>
    </location>
</feature>
<dbReference type="SUPFAM" id="SSF54197">
    <property type="entry name" value="HIT-like"/>
    <property type="match status" value="1"/>
</dbReference>
<dbReference type="GO" id="GO:0071014">
    <property type="term" value="C:post-mRNA release spliceosomal complex"/>
    <property type="evidence" value="ECO:0007669"/>
    <property type="project" value="TreeGrafter"/>
</dbReference>
<protein>
    <submittedName>
        <fullName evidence="5 6">Cylicin-1, putative</fullName>
    </submittedName>
</protein>
<dbReference type="KEGG" id="phu:Phum_PHUM140160"/>
<organism>
    <name type="scientific">Pediculus humanus subsp. corporis</name>
    <name type="common">Body louse</name>
    <dbReference type="NCBI Taxonomy" id="121224"/>
    <lineage>
        <taxon>Eukaryota</taxon>
        <taxon>Metazoa</taxon>
        <taxon>Ecdysozoa</taxon>
        <taxon>Arthropoda</taxon>
        <taxon>Hexapoda</taxon>
        <taxon>Insecta</taxon>
        <taxon>Pterygota</taxon>
        <taxon>Neoptera</taxon>
        <taxon>Paraneoptera</taxon>
        <taxon>Psocodea</taxon>
        <taxon>Troctomorpha</taxon>
        <taxon>Phthiraptera</taxon>
        <taxon>Anoplura</taxon>
        <taxon>Pediculidae</taxon>
        <taxon>Pediculus</taxon>
    </lineage>
</organism>
<dbReference type="Proteomes" id="UP000009046">
    <property type="component" value="Unassembled WGS sequence"/>
</dbReference>
<dbReference type="HOGENOM" id="CLU_015540_3_0_1"/>
<gene>
    <name evidence="6" type="primary">8234391</name>
    <name evidence="5" type="ORF">Phum_PHUM140160</name>
</gene>
<proteinExistence type="inferred from homology"/>
<dbReference type="eggNOG" id="KOG2477">
    <property type="taxonomic scope" value="Eukaryota"/>
</dbReference>
<name>E0VEU3_PEDHC</name>
<dbReference type="GO" id="GO:0000398">
    <property type="term" value="P:mRNA splicing, via spliceosome"/>
    <property type="evidence" value="ECO:0007669"/>
    <property type="project" value="TreeGrafter"/>
</dbReference>
<dbReference type="InterPro" id="IPR036265">
    <property type="entry name" value="HIT-like_sf"/>
</dbReference>
<feature type="compositionally biased region" description="Low complexity" evidence="2">
    <location>
        <begin position="32"/>
        <end position="43"/>
    </location>
</feature>
<dbReference type="PANTHER" id="PTHR12072">
    <property type="entry name" value="CWF19, CELL CYCLE CONTROL PROTEIN"/>
    <property type="match status" value="1"/>
</dbReference>
<evidence type="ECO:0000256" key="2">
    <source>
        <dbReference type="SAM" id="MobiDB-lite"/>
    </source>
</evidence>
<dbReference type="FunCoup" id="E0VEU3">
    <property type="interactions" value="1777"/>
</dbReference>